<keyword evidence="2" id="KW-1185">Reference proteome</keyword>
<comment type="caution">
    <text evidence="1">The sequence shown here is derived from an EMBL/GenBank/DDBJ whole genome shotgun (WGS) entry which is preliminary data.</text>
</comment>
<proteinExistence type="predicted"/>
<evidence type="ECO:0008006" key="3">
    <source>
        <dbReference type="Google" id="ProtNLM"/>
    </source>
</evidence>
<evidence type="ECO:0000313" key="1">
    <source>
        <dbReference type="EMBL" id="RNI29184.1"/>
    </source>
</evidence>
<protein>
    <recommendedName>
        <fullName evidence="3">STAS/SEC14 domain-containing protein</fullName>
    </recommendedName>
</protein>
<evidence type="ECO:0000313" key="2">
    <source>
        <dbReference type="Proteomes" id="UP000272117"/>
    </source>
</evidence>
<sequence length="141" mass="16373">MEALALQVLYEDEVIRIQLERPAAMLQFTFLQQPTTEQFRNGYQLAIDRAQAKGIKLWLTDAQKIKVMLPENQAWLKQNMAPLFTSFQLRKFAIVMAPECFVMTNPNKVYEKPASEKEAPSAWNIKVHFDKEAALEWLLND</sequence>
<dbReference type="EMBL" id="RJJD01000003">
    <property type="protein sequence ID" value="RNI29184.1"/>
    <property type="molecule type" value="Genomic_DNA"/>
</dbReference>
<organism evidence="1 2">
    <name type="scientific">Rufibacter latericius</name>
    <dbReference type="NCBI Taxonomy" id="2487040"/>
    <lineage>
        <taxon>Bacteria</taxon>
        <taxon>Pseudomonadati</taxon>
        <taxon>Bacteroidota</taxon>
        <taxon>Cytophagia</taxon>
        <taxon>Cytophagales</taxon>
        <taxon>Hymenobacteraceae</taxon>
        <taxon>Rufibacter</taxon>
    </lineage>
</organism>
<dbReference type="OrthoDB" id="956031at2"/>
<dbReference type="Proteomes" id="UP000272117">
    <property type="component" value="Unassembled WGS sequence"/>
</dbReference>
<dbReference type="AlphaFoldDB" id="A0A3M9MUI6"/>
<accession>A0A3M9MUI6</accession>
<name>A0A3M9MUI6_9BACT</name>
<reference evidence="1 2" key="1">
    <citation type="submission" date="2018-11" db="EMBL/GenBank/DDBJ databases">
        <title>Rufibacter latericius sp. nov., isolated from water in Baiyang Lake.</title>
        <authorList>
            <person name="Yang Y."/>
        </authorList>
    </citation>
    <scope>NUCLEOTIDE SEQUENCE [LARGE SCALE GENOMIC DNA]</scope>
    <source>
        <strain evidence="1 2">R-22-1c-1</strain>
    </source>
</reference>
<gene>
    <name evidence="1" type="ORF">EFB08_07110</name>
</gene>
<dbReference type="RefSeq" id="WP_123126244.1">
    <property type="nucleotide sequence ID" value="NZ_RJJD01000003.1"/>
</dbReference>